<accession>A0ACB9LMZ2</accession>
<keyword evidence="2" id="KW-1185">Reference proteome</keyword>
<proteinExistence type="predicted"/>
<comment type="caution">
    <text evidence="1">The sequence shown here is derived from an EMBL/GenBank/DDBJ whole genome shotgun (WGS) entry which is preliminary data.</text>
</comment>
<organism evidence="1 2">
    <name type="scientific">Melastoma candidum</name>
    <dbReference type="NCBI Taxonomy" id="119954"/>
    <lineage>
        <taxon>Eukaryota</taxon>
        <taxon>Viridiplantae</taxon>
        <taxon>Streptophyta</taxon>
        <taxon>Embryophyta</taxon>
        <taxon>Tracheophyta</taxon>
        <taxon>Spermatophyta</taxon>
        <taxon>Magnoliopsida</taxon>
        <taxon>eudicotyledons</taxon>
        <taxon>Gunneridae</taxon>
        <taxon>Pentapetalae</taxon>
        <taxon>rosids</taxon>
        <taxon>malvids</taxon>
        <taxon>Myrtales</taxon>
        <taxon>Melastomataceae</taxon>
        <taxon>Melastomatoideae</taxon>
        <taxon>Melastomateae</taxon>
        <taxon>Melastoma</taxon>
    </lineage>
</organism>
<evidence type="ECO:0000313" key="2">
    <source>
        <dbReference type="Proteomes" id="UP001057402"/>
    </source>
</evidence>
<protein>
    <submittedName>
        <fullName evidence="1">Uncharacterized protein</fullName>
    </submittedName>
</protein>
<reference evidence="2" key="1">
    <citation type="journal article" date="2023" name="Front. Plant Sci.">
        <title>Chromosomal-level genome assembly of Melastoma candidum provides insights into trichome evolution.</title>
        <authorList>
            <person name="Zhong Y."/>
            <person name="Wu W."/>
            <person name="Sun C."/>
            <person name="Zou P."/>
            <person name="Liu Y."/>
            <person name="Dai S."/>
            <person name="Zhou R."/>
        </authorList>
    </citation>
    <scope>NUCLEOTIDE SEQUENCE [LARGE SCALE GENOMIC DNA]</scope>
</reference>
<evidence type="ECO:0000313" key="1">
    <source>
        <dbReference type="EMBL" id="KAI4312735.1"/>
    </source>
</evidence>
<sequence length="122" mass="13805">MSTGYLLPLGEKIIPSNICAKKKIEESLFRCEDDRLELDMLLGSVSSTKKRVEEVLSSVNENVKSLEAPIQVENYFNALNLRCIERLYGDHGLDVVEESRCFIACHIVPPQTEARGMDKMPF</sequence>
<dbReference type="Proteomes" id="UP001057402">
    <property type="component" value="Chromosome 11"/>
</dbReference>
<gene>
    <name evidence="1" type="ORF">MLD38_037533</name>
</gene>
<dbReference type="EMBL" id="CM042890">
    <property type="protein sequence ID" value="KAI4312735.1"/>
    <property type="molecule type" value="Genomic_DNA"/>
</dbReference>
<name>A0ACB9LMZ2_9MYRT</name>